<feature type="region of interest" description="Disordered" evidence="1">
    <location>
        <begin position="1"/>
        <end position="26"/>
    </location>
</feature>
<protein>
    <submittedName>
        <fullName evidence="2">Uncharacterized protein</fullName>
    </submittedName>
</protein>
<dbReference type="EMBL" id="MLJW01003665">
    <property type="protein sequence ID" value="OIQ71575.1"/>
    <property type="molecule type" value="Genomic_DNA"/>
</dbReference>
<sequence length="82" mass="9394">MTSTVTPLHGIKDNHIRGRTHHTRVNPDIRSHKTDRFKRWLAQVGYERVKEIETPSWPAPAPVSCTRSKAGTRVLPPKRESD</sequence>
<proteinExistence type="predicted"/>
<name>A0A1J5PUY9_9ZZZZ</name>
<evidence type="ECO:0000256" key="1">
    <source>
        <dbReference type="SAM" id="MobiDB-lite"/>
    </source>
</evidence>
<evidence type="ECO:0000313" key="2">
    <source>
        <dbReference type="EMBL" id="OIQ71575.1"/>
    </source>
</evidence>
<reference evidence="2" key="1">
    <citation type="submission" date="2016-10" db="EMBL/GenBank/DDBJ databases">
        <title>Sequence of Gallionella enrichment culture.</title>
        <authorList>
            <person name="Poehlein A."/>
            <person name="Muehling M."/>
            <person name="Daniel R."/>
        </authorList>
    </citation>
    <scope>NUCLEOTIDE SEQUENCE</scope>
</reference>
<dbReference type="AlphaFoldDB" id="A0A1J5PUY9"/>
<accession>A0A1J5PUY9</accession>
<organism evidence="2">
    <name type="scientific">mine drainage metagenome</name>
    <dbReference type="NCBI Taxonomy" id="410659"/>
    <lineage>
        <taxon>unclassified sequences</taxon>
        <taxon>metagenomes</taxon>
        <taxon>ecological metagenomes</taxon>
    </lineage>
</organism>
<comment type="caution">
    <text evidence="2">The sequence shown here is derived from an EMBL/GenBank/DDBJ whole genome shotgun (WGS) entry which is preliminary data.</text>
</comment>
<feature type="region of interest" description="Disordered" evidence="1">
    <location>
        <begin position="56"/>
        <end position="82"/>
    </location>
</feature>
<gene>
    <name evidence="2" type="ORF">GALL_468050</name>
</gene>